<dbReference type="AlphaFoldDB" id="A0A0G1FQE1"/>
<name>A0A0G1FQE1_9BACT</name>
<accession>A0A0G1FQE1</accession>
<evidence type="ECO:0000313" key="2">
    <source>
        <dbReference type="Proteomes" id="UP000033831"/>
    </source>
</evidence>
<protein>
    <submittedName>
        <fullName evidence="1">Uncharacterized protein</fullName>
    </submittedName>
</protein>
<sequence length="136" mass="15828">MNQPNQQKKCGKHTNFFPAPHRVFDDEAFRNQLSHADRDFYIALCHLSNRHANEDGWFRHIDGEFKTLNGKRKGFFSYGFGSTTCKRARKKLVALGLIEIKENPEKHGRTGGTMYRIRTEIWNIPIDQNGLKNRPP</sequence>
<organism evidence="1 2">
    <name type="scientific">Candidatus Nomurabacteria bacterium GW2011_GWF2_43_8</name>
    <dbReference type="NCBI Taxonomy" id="1618779"/>
    <lineage>
        <taxon>Bacteria</taxon>
        <taxon>Candidatus Nomuraibacteriota</taxon>
    </lineage>
</organism>
<proteinExistence type="predicted"/>
<dbReference type="EMBL" id="LCGX01000012">
    <property type="protein sequence ID" value="KKT24575.1"/>
    <property type="molecule type" value="Genomic_DNA"/>
</dbReference>
<gene>
    <name evidence="1" type="ORF">UW07_C0012G0008</name>
</gene>
<reference evidence="1 2" key="1">
    <citation type="journal article" date="2015" name="Nature">
        <title>rRNA introns, odd ribosomes, and small enigmatic genomes across a large radiation of phyla.</title>
        <authorList>
            <person name="Brown C.T."/>
            <person name="Hug L.A."/>
            <person name="Thomas B.C."/>
            <person name="Sharon I."/>
            <person name="Castelle C.J."/>
            <person name="Singh A."/>
            <person name="Wilkins M.J."/>
            <person name="Williams K.H."/>
            <person name="Banfield J.F."/>
        </authorList>
    </citation>
    <scope>NUCLEOTIDE SEQUENCE [LARGE SCALE GENOMIC DNA]</scope>
</reference>
<evidence type="ECO:0000313" key="1">
    <source>
        <dbReference type="EMBL" id="KKT24575.1"/>
    </source>
</evidence>
<comment type="caution">
    <text evidence="1">The sequence shown here is derived from an EMBL/GenBank/DDBJ whole genome shotgun (WGS) entry which is preliminary data.</text>
</comment>
<dbReference type="Proteomes" id="UP000033831">
    <property type="component" value="Unassembled WGS sequence"/>
</dbReference>